<feature type="domain" description="VIT" evidence="3">
    <location>
        <begin position="384"/>
        <end position="517"/>
    </location>
</feature>
<dbReference type="EMBL" id="CP003642">
    <property type="protein sequence ID" value="AFZ23910.1"/>
    <property type="molecule type" value="Genomic_DNA"/>
</dbReference>
<dbReference type="AlphaFoldDB" id="K9WU51"/>
<feature type="transmembrane region" description="Helical" evidence="2">
    <location>
        <begin position="7"/>
        <end position="29"/>
    </location>
</feature>
<feature type="transmembrane region" description="Helical" evidence="2">
    <location>
        <begin position="106"/>
        <end position="126"/>
    </location>
</feature>
<protein>
    <submittedName>
        <fullName evidence="4">PEP-CTERM family integral membrane protein</fullName>
    </submittedName>
</protein>
<keyword evidence="2" id="KW-0472">Membrane</keyword>
<gene>
    <name evidence="4" type="ORF">Cylst_1633</name>
</gene>
<dbReference type="Proteomes" id="UP000010475">
    <property type="component" value="Chromosome"/>
</dbReference>
<feature type="transmembrane region" description="Helical" evidence="2">
    <location>
        <begin position="146"/>
        <end position="170"/>
    </location>
</feature>
<evidence type="ECO:0000313" key="4">
    <source>
        <dbReference type="EMBL" id="AFZ23910.1"/>
    </source>
</evidence>
<reference evidence="4 5" key="1">
    <citation type="submission" date="2012-06" db="EMBL/GenBank/DDBJ databases">
        <title>Finished chromosome of genome of Cylindrospermum stagnale PCC 7417.</title>
        <authorList>
            <consortium name="US DOE Joint Genome Institute"/>
            <person name="Gugger M."/>
            <person name="Coursin T."/>
            <person name="Rippka R."/>
            <person name="Tandeau De Marsac N."/>
            <person name="Huntemann M."/>
            <person name="Wei C.-L."/>
            <person name="Han J."/>
            <person name="Detter J.C."/>
            <person name="Han C."/>
            <person name="Tapia R."/>
            <person name="Chen A."/>
            <person name="Kyrpides N."/>
            <person name="Mavromatis K."/>
            <person name="Markowitz V."/>
            <person name="Szeto E."/>
            <person name="Ivanova N."/>
            <person name="Pagani I."/>
            <person name="Pati A."/>
            <person name="Goodwin L."/>
            <person name="Nordberg H.P."/>
            <person name="Cantor M.N."/>
            <person name="Hua S.X."/>
            <person name="Woyke T."/>
            <person name="Kerfeld C.A."/>
        </authorList>
    </citation>
    <scope>NUCLEOTIDE SEQUENCE [LARGE SCALE GENOMIC DNA]</scope>
    <source>
        <strain evidence="4 5">PCC 7417</strain>
    </source>
</reference>
<feature type="transmembrane region" description="Helical" evidence="2">
    <location>
        <begin position="239"/>
        <end position="256"/>
    </location>
</feature>
<dbReference type="NCBIfam" id="TIGR02921">
    <property type="entry name" value="PEP_integral"/>
    <property type="match status" value="1"/>
</dbReference>
<evidence type="ECO:0000256" key="1">
    <source>
        <dbReference type="SAM" id="MobiDB-lite"/>
    </source>
</evidence>
<dbReference type="OrthoDB" id="7067067at2"/>
<feature type="transmembrane region" description="Helical" evidence="2">
    <location>
        <begin position="81"/>
        <end position="100"/>
    </location>
</feature>
<proteinExistence type="predicted"/>
<dbReference type="eggNOG" id="COG2304">
    <property type="taxonomic scope" value="Bacteria"/>
</dbReference>
<evidence type="ECO:0000313" key="5">
    <source>
        <dbReference type="Proteomes" id="UP000010475"/>
    </source>
</evidence>
<feature type="region of interest" description="Disordered" evidence="1">
    <location>
        <begin position="866"/>
        <end position="889"/>
    </location>
</feature>
<sequence>MKAFPNILFYAIFGIWNVVFLLVAYTGLLPIIGVPLVRATLAGDIPIEFSLTLAALVAVPTICTLVGCLNFAKKPRQLIRLFYGVEAPLLLICLLRLFVIRELTPASTQIIATLGLCIGAFFLELIHGYADRQKATAWLQMLIHSLMLLIGLYVGAVLLFYAVPLAAVIVQEFFKFQWATILLQALTINLFWLFPGLILWGLSTTLFVFMPLAFVGLYVDSARRILVRFASQYGHKRSLTGSFAIAFAWIIIFISLQQQPQVQAFSLLKNPATTDSSRQALLAKSNVIREGLVNAYLSDYRYLSSIKENDHIHAMYRSVFNSPEWLCQFLQAQYNQLMSPWLYNGSSEDSEKAQKLYAEFFDTPLQKAERSAVSHAVQSTFNQQEVKAGLLNINEKKVWLRSQQVTVAEHGDWADVELYEVYKNETPEVQEIFYSFSLPESAVISGLWLGDTSDVSKRFPFVVAPRGAAQKVYNSQVRRTRPVDPALLEQVGPRHYRLRAFPIPPKSLPSFDNAAPQRPTEMHLWLTYKVMRQDKGWAMPNLGEKRNIFWTKYSQRLRQGKVVSPAGDAWLEPYLAASTQAEPRLHQVNFSDRYSITAKPLAKSDYSLPKGQRFAIVIDSSRSMGNHLKELSSTLAWVQKPDFANNNHADVYITTAKGVAPQRLDDIRQFKAEKITFYGTIQPVEMVQQFNQLRGDTSYDGVLLVTDQGSYELTAENKVKKQGGTYPAISAPLWMVHLGDLPAAYDDATIKAMQDSGGGISQQLPEVLQRIATKAALGESAVNVVDGYAWYQVASPGSPTQNDDFQQLAARQLILGLSKQINLNQLANLDAIHDIAKKSEIVTPYSSMIVLVNDEQRAALKRAEAESDRFNRKVENGKEELSKPNNPLKVSVPESSNGWVIGITAIALLLFTRRQRRTLTPEGMINQPKD</sequence>
<dbReference type="PROSITE" id="PS51468">
    <property type="entry name" value="VIT"/>
    <property type="match status" value="1"/>
</dbReference>
<accession>K9WU51</accession>
<dbReference type="KEGG" id="csg:Cylst_1633"/>
<dbReference type="STRING" id="56107.Cylst_1633"/>
<evidence type="ECO:0000259" key="3">
    <source>
        <dbReference type="PROSITE" id="PS51468"/>
    </source>
</evidence>
<name>K9WU51_9NOST</name>
<organism evidence="4 5">
    <name type="scientific">Cylindrospermum stagnale PCC 7417</name>
    <dbReference type="NCBI Taxonomy" id="56107"/>
    <lineage>
        <taxon>Bacteria</taxon>
        <taxon>Bacillati</taxon>
        <taxon>Cyanobacteriota</taxon>
        <taxon>Cyanophyceae</taxon>
        <taxon>Nostocales</taxon>
        <taxon>Nostocaceae</taxon>
        <taxon>Cylindrospermum</taxon>
    </lineage>
</organism>
<feature type="transmembrane region" description="Helical" evidence="2">
    <location>
        <begin position="49"/>
        <end position="69"/>
    </location>
</feature>
<dbReference type="InterPro" id="IPR014270">
    <property type="entry name" value="PEP-CTERM_IMP"/>
</dbReference>
<keyword evidence="2" id="KW-1133">Transmembrane helix</keyword>
<dbReference type="RefSeq" id="WP_015207166.1">
    <property type="nucleotide sequence ID" value="NC_019757.1"/>
</dbReference>
<dbReference type="PATRIC" id="fig|56107.3.peg.1833"/>
<feature type="transmembrane region" description="Helical" evidence="2">
    <location>
        <begin position="190"/>
        <end position="219"/>
    </location>
</feature>
<keyword evidence="2" id="KW-0812">Transmembrane</keyword>
<dbReference type="Pfam" id="PF08487">
    <property type="entry name" value="VIT"/>
    <property type="match status" value="1"/>
</dbReference>
<dbReference type="HOGENOM" id="CLU_306494_0_0_3"/>
<dbReference type="InterPro" id="IPR013694">
    <property type="entry name" value="VIT"/>
</dbReference>
<evidence type="ECO:0000256" key="2">
    <source>
        <dbReference type="SAM" id="Phobius"/>
    </source>
</evidence>
<feature type="compositionally biased region" description="Basic and acidic residues" evidence="1">
    <location>
        <begin position="866"/>
        <end position="882"/>
    </location>
</feature>
<keyword evidence="5" id="KW-1185">Reference proteome</keyword>